<comment type="pathway">
    <text evidence="1">Protein modification; protein ubiquitination.</text>
</comment>
<feature type="domain" description="BTB" evidence="5">
    <location>
        <begin position="131"/>
        <end position="198"/>
    </location>
</feature>
<dbReference type="PANTHER" id="PTHR46231">
    <property type="entry name" value="ANKYRIN REPEAT AND BTB/POZ DOMAIN-CONTAINING PROTEIN 1"/>
    <property type="match status" value="1"/>
</dbReference>
<dbReference type="SUPFAM" id="SSF54695">
    <property type="entry name" value="POZ domain"/>
    <property type="match status" value="2"/>
</dbReference>
<dbReference type="FunFam" id="3.30.710.10:FF:000144">
    <property type="entry name" value="BTB/POZ domain-containing protein"/>
    <property type="match status" value="1"/>
</dbReference>
<feature type="domain" description="BTB" evidence="5">
    <location>
        <begin position="296"/>
        <end position="373"/>
    </location>
</feature>
<dbReference type="EMBL" id="CM000143">
    <property type="protein sequence ID" value="EAZ36802.1"/>
    <property type="molecule type" value="Genomic_DNA"/>
</dbReference>
<dbReference type="InterPro" id="IPR000210">
    <property type="entry name" value="BTB/POZ_dom"/>
</dbReference>
<evidence type="ECO:0000256" key="2">
    <source>
        <dbReference type="ARBA" id="ARBA00022737"/>
    </source>
</evidence>
<dbReference type="PANTHER" id="PTHR46231:SF1">
    <property type="entry name" value="ANKYRIN REPEAT AND BTB_POZ DOMAIN-CONTAINING PROTEIN 1"/>
    <property type="match status" value="1"/>
</dbReference>
<feature type="region of interest" description="Disordered" evidence="4">
    <location>
        <begin position="1"/>
        <end position="20"/>
    </location>
</feature>
<reference evidence="6" key="2">
    <citation type="submission" date="2008-12" db="EMBL/GenBank/DDBJ databases">
        <title>Improved gene annotation of the rice (Oryza sativa) genomes.</title>
        <authorList>
            <person name="Wang J."/>
            <person name="Li R."/>
            <person name="Fan W."/>
            <person name="Huang Q."/>
            <person name="Zhang J."/>
            <person name="Zhou Y."/>
            <person name="Hu Y."/>
            <person name="Zi S."/>
            <person name="Li J."/>
            <person name="Ni P."/>
            <person name="Zheng H."/>
            <person name="Zhang Y."/>
            <person name="Zhao M."/>
            <person name="Hao Q."/>
            <person name="McDermott J."/>
            <person name="Samudrala R."/>
            <person name="Kristiansen K."/>
            <person name="Wong G.K.-S."/>
        </authorList>
    </citation>
    <scope>NUCLEOTIDE SEQUENCE</scope>
</reference>
<keyword evidence="2" id="KW-0677">Repeat</keyword>
<feature type="compositionally biased region" description="Basic and acidic residues" evidence="4">
    <location>
        <begin position="1"/>
        <end position="12"/>
    </location>
</feature>
<protein>
    <recommendedName>
        <fullName evidence="5">BTB domain-containing protein</fullName>
    </recommendedName>
</protein>
<accession>A3BB63</accession>
<evidence type="ECO:0000256" key="3">
    <source>
        <dbReference type="ARBA" id="ARBA00023043"/>
    </source>
</evidence>
<proteinExistence type="predicted"/>
<name>A3BB63_ORYSJ</name>
<dbReference type="FunFam" id="3.30.710.10:FF:000163">
    <property type="entry name" value="BTB/POZ domain-containing protein"/>
    <property type="match status" value="1"/>
</dbReference>
<organism evidence="6">
    <name type="scientific">Oryza sativa subsp. japonica</name>
    <name type="common">Rice</name>
    <dbReference type="NCBI Taxonomy" id="39947"/>
    <lineage>
        <taxon>Eukaryota</taxon>
        <taxon>Viridiplantae</taxon>
        <taxon>Streptophyta</taxon>
        <taxon>Embryophyta</taxon>
        <taxon>Tracheophyta</taxon>
        <taxon>Spermatophyta</taxon>
        <taxon>Magnoliopsida</taxon>
        <taxon>Liliopsida</taxon>
        <taxon>Poales</taxon>
        <taxon>Poaceae</taxon>
        <taxon>BOP clade</taxon>
        <taxon>Oryzoideae</taxon>
        <taxon>Oryzeae</taxon>
        <taxon>Oryzinae</taxon>
        <taxon>Oryza</taxon>
        <taxon>Oryza sativa</taxon>
    </lineage>
</organism>
<dbReference type="CDD" id="cd18186">
    <property type="entry name" value="BTB_POZ_ZBTB_KLHL-like"/>
    <property type="match status" value="1"/>
</dbReference>
<dbReference type="Pfam" id="PF00651">
    <property type="entry name" value="BTB"/>
    <property type="match status" value="2"/>
</dbReference>
<dbReference type="InterPro" id="IPR011333">
    <property type="entry name" value="SKP1/BTB/POZ_sf"/>
</dbReference>
<reference evidence="6" key="1">
    <citation type="journal article" date="2005" name="PLoS Biol.">
        <title>The genomes of Oryza sativa: a history of duplications.</title>
        <authorList>
            <person name="Yu J."/>
            <person name="Wang J."/>
            <person name="Lin W."/>
            <person name="Li S."/>
            <person name="Li H."/>
            <person name="Zhou J."/>
            <person name="Ni P."/>
            <person name="Dong W."/>
            <person name="Hu S."/>
            <person name="Zeng C."/>
            <person name="Zhang J."/>
            <person name="Zhang Y."/>
            <person name="Li R."/>
            <person name="Xu Z."/>
            <person name="Li S."/>
            <person name="Li X."/>
            <person name="Zheng H."/>
            <person name="Cong L."/>
            <person name="Lin L."/>
            <person name="Yin J."/>
            <person name="Geng J."/>
            <person name="Li G."/>
            <person name="Shi J."/>
            <person name="Liu J."/>
            <person name="Lv H."/>
            <person name="Li J."/>
            <person name="Wang J."/>
            <person name="Deng Y."/>
            <person name="Ran L."/>
            <person name="Shi X."/>
            <person name="Wang X."/>
            <person name="Wu Q."/>
            <person name="Li C."/>
            <person name="Ren X."/>
            <person name="Wang J."/>
            <person name="Wang X."/>
            <person name="Li D."/>
            <person name="Liu D."/>
            <person name="Zhang X."/>
            <person name="Ji Z."/>
            <person name="Zhao W."/>
            <person name="Sun Y."/>
            <person name="Zhang Z."/>
            <person name="Bao J."/>
            <person name="Han Y."/>
            <person name="Dong L."/>
            <person name="Ji J."/>
            <person name="Chen P."/>
            <person name="Wu S."/>
            <person name="Liu J."/>
            <person name="Xiao Y."/>
            <person name="Bu D."/>
            <person name="Tan J."/>
            <person name="Yang L."/>
            <person name="Ye C."/>
            <person name="Zhang J."/>
            <person name="Xu J."/>
            <person name="Zhou Y."/>
            <person name="Yu Y."/>
            <person name="Zhang B."/>
            <person name="Zhuang S."/>
            <person name="Wei H."/>
            <person name="Liu B."/>
            <person name="Lei M."/>
            <person name="Yu H."/>
            <person name="Li Y."/>
            <person name="Xu H."/>
            <person name="Wei S."/>
            <person name="He X."/>
            <person name="Fang L."/>
            <person name="Zhang Z."/>
            <person name="Zhang Y."/>
            <person name="Huang X."/>
            <person name="Su Z."/>
            <person name="Tong W."/>
            <person name="Li J."/>
            <person name="Tong Z."/>
            <person name="Li S."/>
            <person name="Ye J."/>
            <person name="Wang L."/>
            <person name="Fang L."/>
            <person name="Lei T."/>
            <person name="Chen C."/>
            <person name="Chen H."/>
            <person name="Xu Z."/>
            <person name="Li H."/>
            <person name="Huang H."/>
            <person name="Zhang F."/>
            <person name="Xu H."/>
            <person name="Li N."/>
            <person name="Zhao C."/>
            <person name="Li S."/>
            <person name="Dong L."/>
            <person name="Huang Y."/>
            <person name="Li L."/>
            <person name="Xi Y."/>
            <person name="Qi Q."/>
            <person name="Li W."/>
            <person name="Zhang B."/>
            <person name="Hu W."/>
            <person name="Zhang Y."/>
            <person name="Tian X."/>
            <person name="Jiao Y."/>
            <person name="Liang X."/>
            <person name="Jin J."/>
            <person name="Gao L."/>
            <person name="Zheng W."/>
            <person name="Hao B."/>
            <person name="Liu S."/>
            <person name="Wang W."/>
            <person name="Yuan L."/>
            <person name="Cao M."/>
            <person name="McDermott J."/>
            <person name="Samudrala R."/>
            <person name="Wang J."/>
            <person name="Wong G.K."/>
            <person name="Yang H."/>
        </authorList>
    </citation>
    <scope>NUCLEOTIDE SEQUENCE [LARGE SCALE GENOMIC DNA]</scope>
</reference>
<dbReference type="InterPro" id="IPR044515">
    <property type="entry name" value="ABTB1"/>
</dbReference>
<evidence type="ECO:0000259" key="5">
    <source>
        <dbReference type="PROSITE" id="PS50097"/>
    </source>
</evidence>
<keyword evidence="3" id="KW-0040">ANK repeat</keyword>
<evidence type="ECO:0000313" key="6">
    <source>
        <dbReference type="EMBL" id="EAZ36802.1"/>
    </source>
</evidence>
<dbReference type="Proteomes" id="UP000007752">
    <property type="component" value="Chromosome 6"/>
</dbReference>
<feature type="region of interest" description="Disordered" evidence="4">
    <location>
        <begin position="460"/>
        <end position="482"/>
    </location>
</feature>
<sequence length="529" mass="60079">MDRPGQQHEPEHFGGGGIDFKVELDPEDLQPSVPLKKAGAVCAERTFDGDRCHYAALNLRLRRLLKAFEARPPPLPPLPAALRATFLACPANRAAFLEMLQWTAGSEAAALAAAAGFGPTDNPSSTSLFPPDITFYVDGKPIEAHRVILCARSSFFRRKFNTDWKDRKEVRFSSQKLSFGALYSLVHFFYSDRLEVDVDDMENLARACKVCKCEGLQKILIKEATLQRYAEHKSPRDLDSSQKRFILHGQSLPEEDRLPSALRHIFEECLANSREQECYNDESNEMSRDSGVDAAADLYIKVCDKVFHCHQVILASRSEYFKARLSRNMDFLEVKSGLQSTQSLPFLEEHDMSTEAFEKVLEYMYTDNLEHMDPNQAEELFDIASRYLLFPLKRVVADILLPYLEHVSPAELCHWLMLSDIYDVVKIREYCLDIIACNFEMFADTREFRALLLTLPPPSGDDSLRTTRPSEPGTAGNTDQGNLLDDLREKWLEAEAAELDERDESAKLFDNRLEMLMLVAEQEANDGNV</sequence>
<evidence type="ECO:0000256" key="4">
    <source>
        <dbReference type="SAM" id="MobiDB-lite"/>
    </source>
</evidence>
<dbReference type="PROSITE" id="PS50097">
    <property type="entry name" value="BTB"/>
    <property type="match status" value="2"/>
</dbReference>
<dbReference type="Gene3D" id="3.30.710.10">
    <property type="entry name" value="Potassium Channel Kv1.1, Chain A"/>
    <property type="match status" value="2"/>
</dbReference>
<dbReference type="AlphaFoldDB" id="A3BB63"/>
<evidence type="ECO:0000256" key="1">
    <source>
        <dbReference type="ARBA" id="ARBA00004906"/>
    </source>
</evidence>
<gene>
    <name evidence="6" type="ORF">OsJ_21141</name>
</gene>
<dbReference type="SMART" id="SM00225">
    <property type="entry name" value="BTB"/>
    <property type="match status" value="2"/>
</dbReference>